<sequence>MPPQDFKNSCHFNMSRTTNIFQAQYSLWLRQNNPGRLPPSLHCAAPLVVQSIAVVLQGTPDDNLAPALTYPAWLPRKFLPNAQLATLVPLLITLLNSQNPSNTNTSDTHTEWTQHISAMLSDLLACLPVSWGPAILLETLLLWAHCIPGVCLPGRRCRRTSMHRPRQRGALHCADADLCAPHARTEVWLAAPGGGQNGGKGEREMEMRLRWTVLGVIGGVSRIPISEQAGRVNKYLDYSMLIQLEPGPGWI</sequence>
<dbReference type="Proteomes" id="UP001218218">
    <property type="component" value="Unassembled WGS sequence"/>
</dbReference>
<organism evidence="1 2">
    <name type="scientific">Mycena albidolilacea</name>
    <dbReference type="NCBI Taxonomy" id="1033008"/>
    <lineage>
        <taxon>Eukaryota</taxon>
        <taxon>Fungi</taxon>
        <taxon>Dikarya</taxon>
        <taxon>Basidiomycota</taxon>
        <taxon>Agaricomycotina</taxon>
        <taxon>Agaricomycetes</taxon>
        <taxon>Agaricomycetidae</taxon>
        <taxon>Agaricales</taxon>
        <taxon>Marasmiineae</taxon>
        <taxon>Mycenaceae</taxon>
        <taxon>Mycena</taxon>
    </lineage>
</organism>
<evidence type="ECO:0000313" key="2">
    <source>
        <dbReference type="Proteomes" id="UP001218218"/>
    </source>
</evidence>
<keyword evidence="2" id="KW-1185">Reference proteome</keyword>
<reference evidence="1" key="1">
    <citation type="submission" date="2023-03" db="EMBL/GenBank/DDBJ databases">
        <title>Massive genome expansion in bonnet fungi (Mycena s.s.) driven by repeated elements and novel gene families across ecological guilds.</title>
        <authorList>
            <consortium name="Lawrence Berkeley National Laboratory"/>
            <person name="Harder C.B."/>
            <person name="Miyauchi S."/>
            <person name="Viragh M."/>
            <person name="Kuo A."/>
            <person name="Thoen E."/>
            <person name="Andreopoulos B."/>
            <person name="Lu D."/>
            <person name="Skrede I."/>
            <person name="Drula E."/>
            <person name="Henrissat B."/>
            <person name="Morin E."/>
            <person name="Kohler A."/>
            <person name="Barry K."/>
            <person name="LaButti K."/>
            <person name="Morin E."/>
            <person name="Salamov A."/>
            <person name="Lipzen A."/>
            <person name="Mereny Z."/>
            <person name="Hegedus B."/>
            <person name="Baldrian P."/>
            <person name="Stursova M."/>
            <person name="Weitz H."/>
            <person name="Taylor A."/>
            <person name="Grigoriev I.V."/>
            <person name="Nagy L.G."/>
            <person name="Martin F."/>
            <person name="Kauserud H."/>
        </authorList>
    </citation>
    <scope>NUCLEOTIDE SEQUENCE</scope>
    <source>
        <strain evidence="1">CBHHK002</strain>
    </source>
</reference>
<protein>
    <submittedName>
        <fullName evidence="1">Uncharacterized protein</fullName>
    </submittedName>
</protein>
<gene>
    <name evidence="1" type="ORF">DFH08DRAFT_800483</name>
</gene>
<dbReference type="AlphaFoldDB" id="A0AAD7AK03"/>
<evidence type="ECO:0000313" key="1">
    <source>
        <dbReference type="EMBL" id="KAJ7361095.1"/>
    </source>
</evidence>
<comment type="caution">
    <text evidence="1">The sequence shown here is derived from an EMBL/GenBank/DDBJ whole genome shotgun (WGS) entry which is preliminary data.</text>
</comment>
<accession>A0AAD7AK03</accession>
<name>A0AAD7AK03_9AGAR</name>
<dbReference type="EMBL" id="JARIHO010000005">
    <property type="protein sequence ID" value="KAJ7361095.1"/>
    <property type="molecule type" value="Genomic_DNA"/>
</dbReference>
<proteinExistence type="predicted"/>